<keyword evidence="2" id="KW-0597">Phosphoprotein</keyword>
<evidence type="ECO:0000259" key="6">
    <source>
        <dbReference type="SMART" id="SM01349"/>
    </source>
</evidence>
<evidence type="ECO:0000313" key="7">
    <source>
        <dbReference type="EMBL" id="KNC33176.1"/>
    </source>
</evidence>
<dbReference type="STRING" id="7375.A0A0L0CLP2"/>
<dbReference type="InterPro" id="IPR034085">
    <property type="entry name" value="TOG"/>
</dbReference>
<proteinExistence type="inferred from homology"/>
<dbReference type="Pfam" id="PF24984">
    <property type="entry name" value="HEAT_EF3_GNC1"/>
    <property type="match status" value="1"/>
</dbReference>
<keyword evidence="8" id="KW-1185">Reference proteome</keyword>
<feature type="domain" description="TOG" evidence="6">
    <location>
        <begin position="1398"/>
        <end position="1655"/>
    </location>
</feature>
<evidence type="ECO:0000256" key="2">
    <source>
        <dbReference type="ARBA" id="ARBA00022553"/>
    </source>
</evidence>
<name>A0A0L0CLP2_LUCCU</name>
<dbReference type="GO" id="GO:0006417">
    <property type="term" value="P:regulation of translation"/>
    <property type="evidence" value="ECO:0007669"/>
    <property type="project" value="TreeGrafter"/>
</dbReference>
<dbReference type="SUPFAM" id="SSF48371">
    <property type="entry name" value="ARM repeat"/>
    <property type="match status" value="5"/>
</dbReference>
<dbReference type="EMBL" id="JRES01000230">
    <property type="protein sequence ID" value="KNC33176.1"/>
    <property type="molecule type" value="Genomic_DNA"/>
</dbReference>
<reference evidence="7 8" key="1">
    <citation type="journal article" date="2015" name="Nat. Commun.">
        <title>Lucilia cuprina genome unlocks parasitic fly biology to underpin future interventions.</title>
        <authorList>
            <person name="Anstead C.A."/>
            <person name="Korhonen P.K."/>
            <person name="Young N.D."/>
            <person name="Hall R.S."/>
            <person name="Jex A.R."/>
            <person name="Murali S.C."/>
            <person name="Hughes D.S."/>
            <person name="Lee S.F."/>
            <person name="Perry T."/>
            <person name="Stroehlein A.J."/>
            <person name="Ansell B.R."/>
            <person name="Breugelmans B."/>
            <person name="Hofmann A."/>
            <person name="Qu J."/>
            <person name="Dugan S."/>
            <person name="Lee S.L."/>
            <person name="Chao H."/>
            <person name="Dinh H."/>
            <person name="Han Y."/>
            <person name="Doddapaneni H.V."/>
            <person name="Worley K.C."/>
            <person name="Muzny D.M."/>
            <person name="Ioannidis P."/>
            <person name="Waterhouse R.M."/>
            <person name="Zdobnov E.M."/>
            <person name="James P.J."/>
            <person name="Bagnall N.H."/>
            <person name="Kotze A.C."/>
            <person name="Gibbs R.A."/>
            <person name="Richards S."/>
            <person name="Batterham P."/>
            <person name="Gasser R.B."/>
        </authorList>
    </citation>
    <scope>NUCLEOTIDE SEQUENCE [LARGE SCALE GENOMIC DNA]</scope>
    <source>
        <strain evidence="7 8">LS</strain>
        <tissue evidence="7">Full body</tissue>
    </source>
</reference>
<dbReference type="InterPro" id="IPR016024">
    <property type="entry name" value="ARM-type_fold"/>
</dbReference>
<feature type="domain" description="TOG" evidence="6">
    <location>
        <begin position="957"/>
        <end position="1190"/>
    </location>
</feature>
<dbReference type="PROSITE" id="PS50077">
    <property type="entry name" value="HEAT_REPEAT"/>
    <property type="match status" value="3"/>
</dbReference>
<dbReference type="SMART" id="SM01349">
    <property type="entry name" value="TOG"/>
    <property type="match status" value="2"/>
</dbReference>
<evidence type="ECO:0000256" key="1">
    <source>
        <dbReference type="ARBA" id="ARBA00007366"/>
    </source>
</evidence>
<dbReference type="OMA" id="KYATQRG"/>
<feature type="repeat" description="HEAT" evidence="4">
    <location>
        <begin position="1598"/>
        <end position="1635"/>
    </location>
</feature>
<sequence length="2265" mass="252538">MPQILPLVLELFSKSLNTEVHEKVICFALEMFSLWTKKHTDFSDKTVIDIFKKGVGLKTTTPNVRLSYLQWLLACFNKCSLENDTNLTTMLLKIFEKALQNQSQIPLVSEAVCATCLLLKTDGAENDTLNNFWNIVLDINKSIFFTERFINSAPTDTLCYIVLMAEQILTKHFKSIKGNLDTLFKAFVQAITSSSDKVRSYVNSLLPEIIVSENGIMFSKSIIVELGRKLKLLEAEFDTDEQFLLSKSIEETIRLLCDIKNITSVDAQYLALQLLIVCHHPLVVSANPKLWNGILKEQLHLEICQLISLQSEKIKDIIIDNFEINKTYENAIATLSYISPDKFIPLLISKVTLYLSDPLLINVTDDEYFTFLTPEGELYDKSVIPNSNDVYTTAGLKRENKVYSYKEQIEELQLRREIEEKRRKEGKLKPPQLTPKQKEVIKNQTEKELLIKMRLKDLNLKLNYAIKMIESSCIGNSKQCSVHFPVLLTLILEAMKSPLSAELMSQLYYQLRKIWFEESDLGFKLAITTIRMQLPRCDLNKEWMKNDLNILVHDTLQHLNEIIIEHNGTMTSPAFTYIFEFLKRALISKYVSSNEELMAIGIKLIEQHAQTRGDSINGGLWDYRHPKYLPRMEMFKFLIDLISIHSGRVQTQAVAALLEVAKCSSGEDFCALATQDDINIFLNALENGQEIMRDVALRVLTILSKIICTESKTNAHFSMLITRRLWVAKFDISNVNRNIADDLWKNVELNHPIADDLLCDVIHTEICIQKATASSLVPLLINDGSSAKRILKKLLTIYNEKLSMIPPKLDEFGREIAPAIDQWKPRRGIAIAISKISQFFSVDDVNHVMQFMVSAGLGDREEVVHKEMLASALTIVDLHGKDTIITLLPVFEDFLDKAPKSQSYDNIRQAVVILMGSLARHLEKDDKRIEPIVRRLLSALSTPSQQVQEAVANCLPHLMPSVKEEAPAMIKRLLQLLVKSEKYGERRGAAYGIAGIVKGLGILSLKQFDIMSKLTTYIQEKKNYKSREGALFAFEILCTTLGRLFEPYIVHVLPHLLQCFGDPSQYVRQAADDTAKVVMGKLSAHGVKLVLPSLLEALDEDSWRTKTASVELLGAMAYCAPKQLSSCLPSIVPKLIEVLGDSHTKVQEAGADALKVIGSVIKNPEIQAIVPVLLKALEDPSKNTSTCLQSLLQTKFVHFIDAPSLALIMPVVQRAFMDRSTETRKMAAQIIGNMYSLTDQKDLTPYLPNIIPGLKMSLLDPVPEVRAVSARALGAMVRGMGESSFEDLLPWLMQTLTSESSSVDRSGAAQGLSEVVGGLGVEKLHKLMPDIISTAERSDIAPHVKDGYIMMFIYMPSAFPQDFTPYIGQIINPILKALADENEYVRDTALKAGQRIVNLYAETAVALLLPELEKGLFDDNWRIRFSSVQLLGDLLYRISGVSGKMTTETASEDDNFGTEQSHAAIIRFLGNERRNRVLSGLYMGRSDVSLMVRQAALHVWKVVVTNTPRTLREILPTLFGLLLGCLASTSYDKRQVAARTLGDLVRKLGERVLPEIIPILERGLNSEQADQRQGVCIGLSEIMASTSKEMVLSFVNSLVPTVRKALSDPLPEVREAAAKTFESLHSTVGSRALDDILPSMLEGLSDPDAEVAENTLDGLRQVMTIKSRVVLPYLVPQLTAPPVNTKALSILVSVAGEALTKYLPKILFALLQALSDAQGTANESQELEYCQAVILSVSDEAGIRTIMDTLMACAKSENLSTRKSSASLLSAFCMHTPGDYTQYVPQLLRSLLRLMAETDREILQRSWDSLNAVIKGLDSSQQIAHVSDVRQAVRFAASDSKELELPGFCLPKGIAPLLPVFREAILNGLPEEKENAAQGLGEIISITNAQSLQPSVVHITGPLIRILGDRFNAGVKAAVLETLAILLHKVGVMLKQFLPQLQTTFLKALHDQNRLVRMKAGHALSELVIIHTRADPLFNEIHNSIKSGDDSAIRETMLQALRSVITPAGDKMSDPIKKQICGTLIGLIGHQEDVTRSAAGGCLGALLKYLTSEQVDDILRNYILLEDNDDSHIKHGRTIVLFVALKESVEIVLNNENEEIILKTLISYISSDKIQIASNGIRGATYLIEYWMTTNKTASPQIVNAFTRAMNHNSNEIKQLVAKSCNHIAKVLNANQISPELLRYLIPMLVNGTKEKNGYVKSNSEIALISILRLRDNEQNFNDVCQILDAGARDSLCEVVSKVLRKAAIQPAGKDEELDDTLLIY</sequence>
<dbReference type="OrthoDB" id="5148094at2759"/>
<dbReference type="GO" id="GO:0019887">
    <property type="term" value="F:protein kinase regulator activity"/>
    <property type="evidence" value="ECO:0007669"/>
    <property type="project" value="TreeGrafter"/>
</dbReference>
<organism evidence="7 8">
    <name type="scientific">Lucilia cuprina</name>
    <name type="common">Green bottle fly</name>
    <name type="synonym">Australian sheep blowfly</name>
    <dbReference type="NCBI Taxonomy" id="7375"/>
    <lineage>
        <taxon>Eukaryota</taxon>
        <taxon>Metazoa</taxon>
        <taxon>Ecdysozoa</taxon>
        <taxon>Arthropoda</taxon>
        <taxon>Hexapoda</taxon>
        <taxon>Insecta</taxon>
        <taxon>Pterygota</taxon>
        <taxon>Neoptera</taxon>
        <taxon>Endopterygota</taxon>
        <taxon>Diptera</taxon>
        <taxon>Brachycera</taxon>
        <taxon>Muscomorpha</taxon>
        <taxon>Oestroidea</taxon>
        <taxon>Calliphoridae</taxon>
        <taxon>Luciliinae</taxon>
        <taxon>Lucilia</taxon>
    </lineage>
</organism>
<evidence type="ECO:0000313" key="8">
    <source>
        <dbReference type="Proteomes" id="UP000037069"/>
    </source>
</evidence>
<gene>
    <name evidence="7" type="ORF">FF38_07892</name>
</gene>
<feature type="coiled-coil region" evidence="5">
    <location>
        <begin position="402"/>
        <end position="429"/>
    </location>
</feature>
<evidence type="ECO:0000256" key="5">
    <source>
        <dbReference type="SAM" id="Coils"/>
    </source>
</evidence>
<dbReference type="FunFam" id="1.25.10.10:FF:000162">
    <property type="entry name" value="GCN1, eIF2 alpha kinase activator homolog"/>
    <property type="match status" value="1"/>
</dbReference>
<protein>
    <recommendedName>
        <fullName evidence="6">TOG domain-containing protein</fullName>
    </recommendedName>
</protein>
<dbReference type="FunFam" id="1.25.10.10:FF:000096">
    <property type="entry name" value="eIF-2-alpha kinase activator gcn1"/>
    <property type="match status" value="1"/>
</dbReference>
<keyword evidence="5" id="KW-0175">Coiled coil</keyword>
<evidence type="ECO:0000256" key="3">
    <source>
        <dbReference type="ARBA" id="ARBA00022737"/>
    </source>
</evidence>
<comment type="caution">
    <text evidence="7">The sequence shown here is derived from an EMBL/GenBank/DDBJ whole genome shotgun (WGS) entry which is preliminary data.</text>
</comment>
<dbReference type="GO" id="GO:0034198">
    <property type="term" value="P:cellular response to amino acid starvation"/>
    <property type="evidence" value="ECO:0007669"/>
    <property type="project" value="TreeGrafter"/>
</dbReference>
<feature type="repeat" description="HEAT" evidence="4">
    <location>
        <begin position="1131"/>
        <end position="1168"/>
    </location>
</feature>
<comment type="similarity">
    <text evidence="1">Belongs to the GCN1 family.</text>
</comment>
<dbReference type="Pfam" id="PF24987">
    <property type="entry name" value="HEAT_EF3_N"/>
    <property type="match status" value="3"/>
</dbReference>
<dbReference type="FunFam" id="1.25.10.10:FF:000090">
    <property type="entry name" value="eIF-2-alpha kinase activator GCN1"/>
    <property type="match status" value="1"/>
</dbReference>
<accession>A0A0L0CLP2</accession>
<dbReference type="GO" id="GO:0005829">
    <property type="term" value="C:cytosol"/>
    <property type="evidence" value="ECO:0007669"/>
    <property type="project" value="TreeGrafter"/>
</dbReference>
<keyword evidence="3" id="KW-0677">Repeat</keyword>
<dbReference type="PANTHER" id="PTHR23346">
    <property type="entry name" value="TRANSLATIONAL ACTIVATOR GCN1-RELATED"/>
    <property type="match status" value="1"/>
</dbReference>
<dbReference type="InterPro" id="IPR011989">
    <property type="entry name" value="ARM-like"/>
</dbReference>
<dbReference type="InterPro" id="IPR021133">
    <property type="entry name" value="HEAT_type_2"/>
</dbReference>
<dbReference type="InterPro" id="IPR057546">
    <property type="entry name" value="HEAT_GCN1"/>
</dbReference>
<dbReference type="Pfam" id="PF23271">
    <property type="entry name" value="HEAT_GCN1"/>
    <property type="match status" value="1"/>
</dbReference>
<dbReference type="GO" id="GO:0000226">
    <property type="term" value="P:microtubule cytoskeleton organization"/>
    <property type="evidence" value="ECO:0007669"/>
    <property type="project" value="UniProtKB-ARBA"/>
</dbReference>
<dbReference type="Pfam" id="PF25801">
    <property type="entry name" value="HEAT_GCN1_C_2"/>
    <property type="match status" value="1"/>
</dbReference>
<dbReference type="Gene3D" id="1.25.10.10">
    <property type="entry name" value="Leucine-rich Repeat Variant"/>
    <property type="match status" value="7"/>
</dbReference>
<dbReference type="Proteomes" id="UP000037069">
    <property type="component" value="Unassembled WGS sequence"/>
</dbReference>
<dbReference type="PANTHER" id="PTHR23346:SF7">
    <property type="entry name" value="STALLED RIBOSOME SENSOR GCN1"/>
    <property type="match status" value="1"/>
</dbReference>
<evidence type="ECO:0000256" key="4">
    <source>
        <dbReference type="PROSITE-ProRule" id="PRU00103"/>
    </source>
</evidence>
<feature type="repeat" description="HEAT" evidence="4">
    <location>
        <begin position="1250"/>
        <end position="1288"/>
    </location>
</feature>